<organism evidence="1">
    <name type="scientific">Anguilla anguilla</name>
    <name type="common">European freshwater eel</name>
    <name type="synonym">Muraena anguilla</name>
    <dbReference type="NCBI Taxonomy" id="7936"/>
    <lineage>
        <taxon>Eukaryota</taxon>
        <taxon>Metazoa</taxon>
        <taxon>Chordata</taxon>
        <taxon>Craniata</taxon>
        <taxon>Vertebrata</taxon>
        <taxon>Euteleostomi</taxon>
        <taxon>Actinopterygii</taxon>
        <taxon>Neopterygii</taxon>
        <taxon>Teleostei</taxon>
        <taxon>Anguilliformes</taxon>
        <taxon>Anguillidae</taxon>
        <taxon>Anguilla</taxon>
    </lineage>
</organism>
<dbReference type="EMBL" id="GBXM01094452">
    <property type="protein sequence ID" value="JAH14125.1"/>
    <property type="molecule type" value="Transcribed_RNA"/>
</dbReference>
<dbReference type="AlphaFoldDB" id="A0A0E9QCS6"/>
<proteinExistence type="predicted"/>
<evidence type="ECO:0000313" key="1">
    <source>
        <dbReference type="EMBL" id="JAH14125.1"/>
    </source>
</evidence>
<reference evidence="1" key="1">
    <citation type="submission" date="2014-11" db="EMBL/GenBank/DDBJ databases">
        <authorList>
            <person name="Amaro Gonzalez C."/>
        </authorList>
    </citation>
    <scope>NUCLEOTIDE SEQUENCE</scope>
</reference>
<reference evidence="1" key="2">
    <citation type="journal article" date="2015" name="Fish Shellfish Immunol.">
        <title>Early steps in the European eel (Anguilla anguilla)-Vibrio vulnificus interaction in the gills: Role of the RtxA13 toxin.</title>
        <authorList>
            <person name="Callol A."/>
            <person name="Pajuelo D."/>
            <person name="Ebbesson L."/>
            <person name="Teles M."/>
            <person name="MacKenzie S."/>
            <person name="Amaro C."/>
        </authorList>
    </citation>
    <scope>NUCLEOTIDE SEQUENCE</scope>
</reference>
<sequence length="22" mass="2352">MGLLITFGPIAVIMCKVPGLMF</sequence>
<name>A0A0E9QCS6_ANGAN</name>
<protein>
    <submittedName>
        <fullName evidence="1">Uncharacterized protein</fullName>
    </submittedName>
</protein>
<accession>A0A0E9QCS6</accession>